<dbReference type="InterPro" id="IPR013651">
    <property type="entry name" value="ATP-grasp_RimK-type"/>
</dbReference>
<keyword evidence="4" id="KW-1185">Reference proteome</keyword>
<accession>A0ABW0TQR3</accession>
<reference evidence="4" key="1">
    <citation type="journal article" date="2019" name="Int. J. Syst. Evol. Microbiol.">
        <title>The Global Catalogue of Microorganisms (GCM) 10K type strain sequencing project: providing services to taxonomists for standard genome sequencing and annotation.</title>
        <authorList>
            <consortium name="The Broad Institute Genomics Platform"/>
            <consortium name="The Broad Institute Genome Sequencing Center for Infectious Disease"/>
            <person name="Wu L."/>
            <person name="Ma J."/>
        </authorList>
    </citation>
    <scope>NUCLEOTIDE SEQUENCE [LARGE SCALE GENOMIC DNA]</scope>
    <source>
        <strain evidence="4">CGMCC 4.1434</strain>
    </source>
</reference>
<evidence type="ECO:0000259" key="2">
    <source>
        <dbReference type="PROSITE" id="PS50975"/>
    </source>
</evidence>
<dbReference type="InterPro" id="IPR011761">
    <property type="entry name" value="ATP-grasp"/>
</dbReference>
<keyword evidence="1" id="KW-0547">Nucleotide-binding</keyword>
<dbReference type="PANTHER" id="PTHR21621">
    <property type="entry name" value="RIBOSOMAL PROTEIN S6 MODIFICATION PROTEIN"/>
    <property type="match status" value="1"/>
</dbReference>
<proteinExistence type="predicted"/>
<protein>
    <submittedName>
        <fullName evidence="3">RimK family alpha-L-glutamate ligase</fullName>
    </submittedName>
</protein>
<dbReference type="Gene3D" id="3.30.470.20">
    <property type="entry name" value="ATP-grasp fold, B domain"/>
    <property type="match status" value="1"/>
</dbReference>
<dbReference type="Proteomes" id="UP001596109">
    <property type="component" value="Unassembled WGS sequence"/>
</dbReference>
<evidence type="ECO:0000256" key="1">
    <source>
        <dbReference type="PROSITE-ProRule" id="PRU00409"/>
    </source>
</evidence>
<dbReference type="Gene3D" id="3.30.1490.20">
    <property type="entry name" value="ATP-grasp fold, A domain"/>
    <property type="match status" value="1"/>
</dbReference>
<keyword evidence="3" id="KW-0436">Ligase</keyword>
<dbReference type="EMBL" id="JBHSNO010000015">
    <property type="protein sequence ID" value="MFC5591158.1"/>
    <property type="molecule type" value="Genomic_DNA"/>
</dbReference>
<dbReference type="Pfam" id="PF08443">
    <property type="entry name" value="RimK"/>
    <property type="match status" value="1"/>
</dbReference>
<dbReference type="RefSeq" id="WP_381438588.1">
    <property type="nucleotide sequence ID" value="NZ_JBHSNO010000015.1"/>
</dbReference>
<sequence>MKGYVYYSREESSRNRAFIDDLMMEAAKISIDLYLLVEDEQPDADAAFILFRDRHPEKAASFEQNGFHLVNRAEVNRIANDKMKTFELATLLGVPTVPTKKVHSVNEVNSYPCVLKTVDGHGGNEVSLCMSKTDAKTFFSRFEGRSLIFQPFIESGATDVRVFMLGQEVLGAVKRTGNGSFKSNYTLGGSIEEYPLSTRQQKDVITIARALKSDYIGIDFLLLPNGNWLLNEIEDPVGARSLYKTHDFSVAERLMVYMKRKLASS</sequence>
<comment type="caution">
    <text evidence="3">The sequence shown here is derived from an EMBL/GenBank/DDBJ whole genome shotgun (WGS) entry which is preliminary data.</text>
</comment>
<organism evidence="3 4">
    <name type="scientific">Sporosarcina soli</name>
    <dbReference type="NCBI Taxonomy" id="334736"/>
    <lineage>
        <taxon>Bacteria</taxon>
        <taxon>Bacillati</taxon>
        <taxon>Bacillota</taxon>
        <taxon>Bacilli</taxon>
        <taxon>Bacillales</taxon>
        <taxon>Caryophanaceae</taxon>
        <taxon>Sporosarcina</taxon>
    </lineage>
</organism>
<feature type="domain" description="ATP-grasp" evidence="2">
    <location>
        <begin position="86"/>
        <end position="259"/>
    </location>
</feature>
<gene>
    <name evidence="3" type="ORF">ACFPRA_19950</name>
</gene>
<dbReference type="GO" id="GO:0016874">
    <property type="term" value="F:ligase activity"/>
    <property type="evidence" value="ECO:0007669"/>
    <property type="project" value="UniProtKB-KW"/>
</dbReference>
<keyword evidence="1" id="KW-0067">ATP-binding</keyword>
<dbReference type="PANTHER" id="PTHR21621:SF0">
    <property type="entry name" value="BETA-CITRYLGLUTAMATE SYNTHASE B-RELATED"/>
    <property type="match status" value="1"/>
</dbReference>
<evidence type="ECO:0000313" key="4">
    <source>
        <dbReference type="Proteomes" id="UP001596109"/>
    </source>
</evidence>
<dbReference type="SUPFAM" id="SSF56059">
    <property type="entry name" value="Glutathione synthetase ATP-binding domain-like"/>
    <property type="match status" value="1"/>
</dbReference>
<dbReference type="PROSITE" id="PS50975">
    <property type="entry name" value="ATP_GRASP"/>
    <property type="match status" value="1"/>
</dbReference>
<evidence type="ECO:0000313" key="3">
    <source>
        <dbReference type="EMBL" id="MFC5591158.1"/>
    </source>
</evidence>
<name>A0ABW0TQR3_9BACL</name>
<dbReference type="InterPro" id="IPR013815">
    <property type="entry name" value="ATP_grasp_subdomain_1"/>
</dbReference>